<dbReference type="GO" id="GO:0003677">
    <property type="term" value="F:DNA binding"/>
    <property type="evidence" value="ECO:0007669"/>
    <property type="project" value="UniProtKB-KW"/>
</dbReference>
<comment type="caution">
    <text evidence="8">The sequence shown here is derived from an EMBL/GenBank/DDBJ whole genome shotgun (WGS) entry which is preliminary data.</text>
</comment>
<comment type="subcellular location">
    <subcellularLocation>
        <location evidence="4 5">Nucleus</location>
    </subcellularLocation>
</comment>
<keyword evidence="2 4" id="KW-0371">Homeobox</keyword>
<feature type="compositionally biased region" description="Low complexity" evidence="6">
    <location>
        <begin position="303"/>
        <end position="314"/>
    </location>
</feature>
<protein>
    <submittedName>
        <fullName evidence="8">Homeobox protein YOX1</fullName>
    </submittedName>
</protein>
<keyword evidence="3 4" id="KW-0539">Nucleus</keyword>
<keyword evidence="9" id="KW-1185">Reference proteome</keyword>
<evidence type="ECO:0000313" key="8">
    <source>
        <dbReference type="EMBL" id="KAL3235067.1"/>
    </source>
</evidence>
<keyword evidence="1 4" id="KW-0238">DNA-binding</keyword>
<feature type="compositionally biased region" description="Polar residues" evidence="6">
    <location>
        <begin position="349"/>
        <end position="362"/>
    </location>
</feature>
<dbReference type="InterPro" id="IPR001356">
    <property type="entry name" value="HD"/>
</dbReference>
<organism evidence="8 9">
    <name type="scientific">Nakaseomyces bracarensis</name>
    <dbReference type="NCBI Taxonomy" id="273131"/>
    <lineage>
        <taxon>Eukaryota</taxon>
        <taxon>Fungi</taxon>
        <taxon>Dikarya</taxon>
        <taxon>Ascomycota</taxon>
        <taxon>Saccharomycotina</taxon>
        <taxon>Saccharomycetes</taxon>
        <taxon>Saccharomycetales</taxon>
        <taxon>Saccharomycetaceae</taxon>
        <taxon>Nakaseomyces</taxon>
    </lineage>
</organism>
<evidence type="ECO:0000256" key="2">
    <source>
        <dbReference type="ARBA" id="ARBA00023155"/>
    </source>
</evidence>
<dbReference type="PANTHER" id="PTHR24324">
    <property type="entry name" value="HOMEOBOX PROTEIN HHEX"/>
    <property type="match status" value="1"/>
</dbReference>
<feature type="domain" description="Homeobox" evidence="7">
    <location>
        <begin position="197"/>
        <end position="257"/>
    </location>
</feature>
<feature type="DNA-binding region" description="Homeobox" evidence="4">
    <location>
        <begin position="199"/>
        <end position="258"/>
    </location>
</feature>
<evidence type="ECO:0000313" key="9">
    <source>
        <dbReference type="Proteomes" id="UP001623330"/>
    </source>
</evidence>
<feature type="compositionally biased region" description="Polar residues" evidence="6">
    <location>
        <begin position="264"/>
        <end position="296"/>
    </location>
</feature>
<name>A0ABR4P0E1_9SACH</name>
<reference evidence="8 9" key="1">
    <citation type="submission" date="2024-05" db="EMBL/GenBank/DDBJ databases">
        <title>Long read based assembly of the Candida bracarensis genome reveals expanded adhesin content.</title>
        <authorList>
            <person name="Marcet-Houben M."/>
            <person name="Ksiezopolska E."/>
            <person name="Gabaldon T."/>
        </authorList>
    </citation>
    <scope>NUCLEOTIDE SEQUENCE [LARGE SCALE GENOMIC DNA]</scope>
    <source>
        <strain evidence="8 9">CBM6</strain>
    </source>
</reference>
<dbReference type="PROSITE" id="PS50071">
    <property type="entry name" value="HOMEOBOX_2"/>
    <property type="match status" value="1"/>
</dbReference>
<dbReference type="InterPro" id="IPR051000">
    <property type="entry name" value="Homeobox_DNA-bind_prot"/>
</dbReference>
<evidence type="ECO:0000256" key="5">
    <source>
        <dbReference type="RuleBase" id="RU000682"/>
    </source>
</evidence>
<evidence type="ECO:0000256" key="6">
    <source>
        <dbReference type="SAM" id="MobiDB-lite"/>
    </source>
</evidence>
<dbReference type="SMART" id="SM00389">
    <property type="entry name" value="HOX"/>
    <property type="match status" value="1"/>
</dbReference>
<dbReference type="Proteomes" id="UP001623330">
    <property type="component" value="Unassembled WGS sequence"/>
</dbReference>
<dbReference type="SUPFAM" id="SSF46689">
    <property type="entry name" value="Homeodomain-like"/>
    <property type="match status" value="1"/>
</dbReference>
<feature type="compositionally biased region" description="Basic and acidic residues" evidence="6">
    <location>
        <begin position="374"/>
        <end position="387"/>
    </location>
</feature>
<accession>A0ABR4P0E1</accession>
<dbReference type="CDD" id="cd00086">
    <property type="entry name" value="homeodomain"/>
    <property type="match status" value="1"/>
</dbReference>
<gene>
    <name evidence="8" type="ORF">RNJ44_02855</name>
</gene>
<dbReference type="Gene3D" id="1.10.10.60">
    <property type="entry name" value="Homeodomain-like"/>
    <property type="match status" value="1"/>
</dbReference>
<evidence type="ECO:0000259" key="7">
    <source>
        <dbReference type="PROSITE" id="PS50071"/>
    </source>
</evidence>
<dbReference type="PROSITE" id="PS00027">
    <property type="entry name" value="HOMEOBOX_1"/>
    <property type="match status" value="1"/>
</dbReference>
<proteinExistence type="predicted"/>
<feature type="region of interest" description="Disordered" evidence="6">
    <location>
        <begin position="82"/>
        <end position="102"/>
    </location>
</feature>
<sequence length="400" mass="44011">MLPALSTLLHEDRIKSESSPFLTTLKSNFHCDDQGIIRLPPLLTTSALNANRPRSVESCVRYTATPVPISTAPSALTSSYSSDTSSKLFSNNPSECSTASSTPVEMVAEIPAAKTKSTAPQYTPSTPMVSKTTKKEMRAAASNAAKARKLDNILTPLSAVKAAISTPTSDDKKRAFAFITHSQETFPTKEPKIDNAPLARRKRRRTSSQELNILQAEFERCSTPDKQTRMALADRCHMTEKAVQVWFQNKRQSVKRHKVVAETRGTSNGSVKPTITPLASRTSSEQEYNTTVNSSVDDSENVPQLSLPLSTSSPKRSNSNPTEFTKDKTPTKNSKRSQALTFHLDSNKKTLTPVKTSPNSRVNRLINVDNENSPSKEKPKLRMKKETGAPLRALNPNVKR</sequence>
<evidence type="ECO:0000256" key="3">
    <source>
        <dbReference type="ARBA" id="ARBA00023242"/>
    </source>
</evidence>
<dbReference type="Pfam" id="PF00046">
    <property type="entry name" value="Homeodomain"/>
    <property type="match status" value="1"/>
</dbReference>
<evidence type="ECO:0000256" key="1">
    <source>
        <dbReference type="ARBA" id="ARBA00023125"/>
    </source>
</evidence>
<feature type="region of interest" description="Disordered" evidence="6">
    <location>
        <begin position="253"/>
        <end position="400"/>
    </location>
</feature>
<evidence type="ECO:0000256" key="4">
    <source>
        <dbReference type="PROSITE-ProRule" id="PRU00108"/>
    </source>
</evidence>
<dbReference type="InterPro" id="IPR017970">
    <property type="entry name" value="Homeobox_CS"/>
</dbReference>
<dbReference type="InterPro" id="IPR009057">
    <property type="entry name" value="Homeodomain-like_sf"/>
</dbReference>
<feature type="compositionally biased region" description="Polar residues" evidence="6">
    <location>
        <begin position="91"/>
        <end position="102"/>
    </location>
</feature>
<dbReference type="PANTHER" id="PTHR24324:SF9">
    <property type="entry name" value="HOMEOBOX DOMAIN-CONTAINING PROTEIN"/>
    <property type="match status" value="1"/>
</dbReference>
<dbReference type="EMBL" id="JBEVYD010000002">
    <property type="protein sequence ID" value="KAL3235067.1"/>
    <property type="molecule type" value="Genomic_DNA"/>
</dbReference>